<dbReference type="PANTHER" id="PTHR10545:SF29">
    <property type="entry name" value="GH14572P-RELATED"/>
    <property type="match status" value="1"/>
</dbReference>
<dbReference type="FunFam" id="3.40.630.30:FF:000064">
    <property type="entry name" value="GNAT family acetyltransferase"/>
    <property type="match status" value="1"/>
</dbReference>
<accession>A0A7J6SA75</accession>
<comment type="similarity">
    <text evidence="1">Belongs to the acetyltransferase family.</text>
</comment>
<dbReference type="GO" id="GO:0008080">
    <property type="term" value="F:N-acetyltransferase activity"/>
    <property type="evidence" value="ECO:0007669"/>
    <property type="project" value="UniProtKB-ARBA"/>
</dbReference>
<dbReference type="InterPro" id="IPR000182">
    <property type="entry name" value="GNAT_dom"/>
</dbReference>
<sequence length="205" mass="22718">MLHFRSSSIIPAATAAGAGLCMAVGLLAVMKRRRGRTALQVEKRLSDGRQLVVREGTAADSHQVYTMLEKLVLFQKLPEDLNISSYDLLKDFLAGRYHTAIAEIEGSPVGYALFYPGYSTWDGKSIHLEDIYVDEDLRGEGIGRSLIEYVAKLAAREGYARMDWSAVDWNVGAHGFYERIGAKNESEWIPFVLDRDGITALASSN</sequence>
<reference evidence="6 7" key="1">
    <citation type="submission" date="2020-04" db="EMBL/GenBank/DDBJ databases">
        <title>Perkinsus olseni comparative genomics.</title>
        <authorList>
            <person name="Bogema D.R."/>
        </authorList>
    </citation>
    <scope>NUCLEOTIDE SEQUENCE [LARGE SCALE GENOMIC DNA]</scope>
    <source>
        <strain evidence="6">ATCC PRA-205</strain>
    </source>
</reference>
<dbReference type="InterPro" id="IPR016181">
    <property type="entry name" value="Acyl_CoA_acyltransferase"/>
</dbReference>
<dbReference type="AlphaFoldDB" id="A0A7J6SA75"/>
<keyword evidence="4" id="KW-1133">Transmembrane helix</keyword>
<feature type="transmembrane region" description="Helical" evidence="4">
    <location>
        <begin position="12"/>
        <end position="30"/>
    </location>
</feature>
<proteinExistence type="inferred from homology"/>
<comment type="caution">
    <text evidence="6">The sequence shown here is derived from an EMBL/GenBank/DDBJ whole genome shotgun (WGS) entry which is preliminary data.</text>
</comment>
<dbReference type="SUPFAM" id="SSF55729">
    <property type="entry name" value="Acyl-CoA N-acyltransferases (Nat)"/>
    <property type="match status" value="1"/>
</dbReference>
<evidence type="ECO:0000256" key="2">
    <source>
        <dbReference type="ARBA" id="ARBA00022679"/>
    </source>
</evidence>
<evidence type="ECO:0000313" key="7">
    <source>
        <dbReference type="Proteomes" id="UP000574390"/>
    </source>
</evidence>
<evidence type="ECO:0000256" key="4">
    <source>
        <dbReference type="SAM" id="Phobius"/>
    </source>
</evidence>
<keyword evidence="2 6" id="KW-0808">Transferase</keyword>
<dbReference type="PROSITE" id="PS51186">
    <property type="entry name" value="GNAT"/>
    <property type="match status" value="1"/>
</dbReference>
<gene>
    <name evidence="6" type="primary">SAT2_4</name>
    <name evidence="6" type="ORF">FOZ62_030611</name>
</gene>
<evidence type="ECO:0000313" key="6">
    <source>
        <dbReference type="EMBL" id="KAF4729864.1"/>
    </source>
</evidence>
<dbReference type="PANTHER" id="PTHR10545">
    <property type="entry name" value="DIAMINE N-ACETYLTRANSFERASE"/>
    <property type="match status" value="1"/>
</dbReference>
<evidence type="ECO:0000256" key="1">
    <source>
        <dbReference type="ARBA" id="ARBA00008694"/>
    </source>
</evidence>
<dbReference type="Proteomes" id="UP000574390">
    <property type="component" value="Unassembled WGS sequence"/>
</dbReference>
<keyword evidence="3" id="KW-0012">Acyltransferase</keyword>
<dbReference type="Pfam" id="PF00583">
    <property type="entry name" value="Acetyltransf_1"/>
    <property type="match status" value="1"/>
</dbReference>
<evidence type="ECO:0000259" key="5">
    <source>
        <dbReference type="PROSITE" id="PS51186"/>
    </source>
</evidence>
<keyword evidence="4" id="KW-0812">Transmembrane</keyword>
<feature type="domain" description="N-acetyltransferase" evidence="5">
    <location>
        <begin position="51"/>
        <end position="198"/>
    </location>
</feature>
<dbReference type="CDD" id="cd04301">
    <property type="entry name" value="NAT_SF"/>
    <property type="match status" value="1"/>
</dbReference>
<name>A0A7J6SA75_PEROL</name>
<dbReference type="EMBL" id="JABANM010016190">
    <property type="protein sequence ID" value="KAF4729864.1"/>
    <property type="molecule type" value="Genomic_DNA"/>
</dbReference>
<dbReference type="Gene3D" id="3.40.630.30">
    <property type="match status" value="1"/>
</dbReference>
<organism evidence="6 7">
    <name type="scientific">Perkinsus olseni</name>
    <name type="common">Perkinsus atlanticus</name>
    <dbReference type="NCBI Taxonomy" id="32597"/>
    <lineage>
        <taxon>Eukaryota</taxon>
        <taxon>Sar</taxon>
        <taxon>Alveolata</taxon>
        <taxon>Perkinsozoa</taxon>
        <taxon>Perkinsea</taxon>
        <taxon>Perkinsida</taxon>
        <taxon>Perkinsidae</taxon>
        <taxon>Perkinsus</taxon>
    </lineage>
</organism>
<protein>
    <submittedName>
        <fullName evidence="6">Diamine acetyltransferase 2</fullName>
    </submittedName>
</protein>
<dbReference type="InterPro" id="IPR051016">
    <property type="entry name" value="Diverse_Substrate_AcTransf"/>
</dbReference>
<evidence type="ECO:0000256" key="3">
    <source>
        <dbReference type="ARBA" id="ARBA00023315"/>
    </source>
</evidence>
<keyword evidence="4" id="KW-0472">Membrane</keyword>